<keyword evidence="11 13" id="KW-0443">Lipid metabolism</keyword>
<dbReference type="GO" id="GO:0009245">
    <property type="term" value="P:lipid A biosynthetic process"/>
    <property type="evidence" value="ECO:0007669"/>
    <property type="project" value="UniProtKB-UniRule"/>
</dbReference>
<accession>A0A7W6RWQ4</accession>
<dbReference type="PANTHER" id="PTHR42724">
    <property type="entry name" value="TETRAACYLDISACCHARIDE 4'-KINASE"/>
    <property type="match status" value="1"/>
</dbReference>
<keyword evidence="15" id="KW-1185">Reference proteome</keyword>
<name>A0A7W6RWQ4_9PROT</name>
<comment type="function">
    <text evidence="1 13">Transfers the gamma-phosphate of ATP to the 4'-position of a tetraacyldisaccharide 1-phosphate intermediate (termed DS-1-P) to form tetraacyldisaccharide 1,4'-bis-phosphate (lipid IVA).</text>
</comment>
<proteinExistence type="inferred from homology"/>
<feature type="binding site" evidence="13">
    <location>
        <begin position="63"/>
        <end position="70"/>
    </location>
    <ligand>
        <name>ATP</name>
        <dbReference type="ChEBI" id="CHEBI:30616"/>
    </ligand>
</feature>
<evidence type="ECO:0000256" key="10">
    <source>
        <dbReference type="ARBA" id="ARBA00022840"/>
    </source>
</evidence>
<dbReference type="UniPathway" id="UPA00359">
    <property type="reaction ID" value="UER00482"/>
</dbReference>
<evidence type="ECO:0000256" key="13">
    <source>
        <dbReference type="HAMAP-Rule" id="MF_00409"/>
    </source>
</evidence>
<dbReference type="HAMAP" id="MF_00409">
    <property type="entry name" value="LpxK"/>
    <property type="match status" value="1"/>
</dbReference>
<dbReference type="NCBIfam" id="TIGR00682">
    <property type="entry name" value="lpxK"/>
    <property type="match status" value="1"/>
</dbReference>
<evidence type="ECO:0000313" key="14">
    <source>
        <dbReference type="EMBL" id="MBB4284644.1"/>
    </source>
</evidence>
<sequence length="339" mass="35360">MPGVRRAAMRAPEFWWTAEGGLPARLLEPAGLAYGWATARRLARGRGRAVRLPVLVVCVGNLVAGGAGKTPVVADLTRRLRRDRGLDAVVLSRGHGGRARGPLRVDPHGHDAATVGDEPLMLARDGLPVWIARDRAAGGRAAVAAGAGAVVMDDGFQNPALVQDLSLVVVDGARGFGNGRLIPAGPLREPVPVGLGRAGAVVIMGRDTARVARRVPAHVPTLGARLVPGPRVRRLAGQPVVAFAGIGDPDKVFRMLHDVGCRVLATHPFADHHPYQGADIQPILDEAFALGAAPVTTAKDAARLPPDQRQQVDVIDVAVAWDDPAALARLLGRALAAAG</sequence>
<keyword evidence="7 13" id="KW-0808">Transferase</keyword>
<evidence type="ECO:0000256" key="7">
    <source>
        <dbReference type="ARBA" id="ARBA00022679"/>
    </source>
</evidence>
<dbReference type="Proteomes" id="UP000555728">
    <property type="component" value="Unassembled WGS sequence"/>
</dbReference>
<keyword evidence="9 13" id="KW-0418">Kinase</keyword>
<dbReference type="PANTHER" id="PTHR42724:SF1">
    <property type="entry name" value="TETRAACYLDISACCHARIDE 4'-KINASE, MITOCHONDRIAL-RELATED"/>
    <property type="match status" value="1"/>
</dbReference>
<evidence type="ECO:0000256" key="9">
    <source>
        <dbReference type="ARBA" id="ARBA00022777"/>
    </source>
</evidence>
<dbReference type="GO" id="GO:0009244">
    <property type="term" value="P:lipopolysaccharide core region biosynthetic process"/>
    <property type="evidence" value="ECO:0007669"/>
    <property type="project" value="TreeGrafter"/>
</dbReference>
<evidence type="ECO:0000256" key="11">
    <source>
        <dbReference type="ARBA" id="ARBA00023098"/>
    </source>
</evidence>
<comment type="pathway">
    <text evidence="2 13">Glycolipid biosynthesis; lipid IV(A) biosynthesis; lipid IV(A) from (3R)-3-hydroxytetradecanoyl-[acyl-carrier-protein] and UDP-N-acetyl-alpha-D-glucosamine: step 6/6.</text>
</comment>
<evidence type="ECO:0000313" key="15">
    <source>
        <dbReference type="Proteomes" id="UP000555728"/>
    </source>
</evidence>
<dbReference type="InterPro" id="IPR003758">
    <property type="entry name" value="LpxK"/>
</dbReference>
<keyword evidence="8 13" id="KW-0547">Nucleotide-binding</keyword>
<dbReference type="AlphaFoldDB" id="A0A7W6RWQ4"/>
<organism evidence="14 15">
    <name type="scientific">Roseospira goensis</name>
    <dbReference type="NCBI Taxonomy" id="391922"/>
    <lineage>
        <taxon>Bacteria</taxon>
        <taxon>Pseudomonadati</taxon>
        <taxon>Pseudomonadota</taxon>
        <taxon>Alphaproteobacteria</taxon>
        <taxon>Rhodospirillales</taxon>
        <taxon>Rhodospirillaceae</taxon>
        <taxon>Roseospira</taxon>
    </lineage>
</organism>
<evidence type="ECO:0000256" key="6">
    <source>
        <dbReference type="ARBA" id="ARBA00022556"/>
    </source>
</evidence>
<evidence type="ECO:0000256" key="4">
    <source>
        <dbReference type="ARBA" id="ARBA00016436"/>
    </source>
</evidence>
<dbReference type="InterPro" id="IPR027417">
    <property type="entry name" value="P-loop_NTPase"/>
</dbReference>
<keyword evidence="10 13" id="KW-0067">ATP-binding</keyword>
<evidence type="ECO:0000256" key="12">
    <source>
        <dbReference type="ARBA" id="ARBA00029757"/>
    </source>
</evidence>
<dbReference type="GO" id="GO:0005886">
    <property type="term" value="C:plasma membrane"/>
    <property type="evidence" value="ECO:0007669"/>
    <property type="project" value="TreeGrafter"/>
</dbReference>
<comment type="similarity">
    <text evidence="13">Belongs to the LpxK family.</text>
</comment>
<dbReference type="EMBL" id="JACIGI010000002">
    <property type="protein sequence ID" value="MBB4284644.1"/>
    <property type="molecule type" value="Genomic_DNA"/>
</dbReference>
<comment type="caution">
    <text evidence="14">The sequence shown here is derived from an EMBL/GenBank/DDBJ whole genome shotgun (WGS) entry which is preliminary data.</text>
</comment>
<protein>
    <recommendedName>
        <fullName evidence="4 13">Tetraacyldisaccharide 4'-kinase</fullName>
        <ecNumber evidence="3 13">2.7.1.130</ecNumber>
    </recommendedName>
    <alternativeName>
        <fullName evidence="12 13">Lipid A 4'-kinase</fullName>
    </alternativeName>
</protein>
<evidence type="ECO:0000256" key="2">
    <source>
        <dbReference type="ARBA" id="ARBA00004870"/>
    </source>
</evidence>
<gene>
    <name evidence="13" type="primary">lpxK</name>
    <name evidence="14" type="ORF">GGD88_000351</name>
</gene>
<keyword evidence="5 13" id="KW-0444">Lipid biosynthesis</keyword>
<dbReference type="GO" id="GO:0009029">
    <property type="term" value="F:lipid-A 4'-kinase activity"/>
    <property type="evidence" value="ECO:0007669"/>
    <property type="project" value="UniProtKB-UniRule"/>
</dbReference>
<comment type="catalytic activity">
    <reaction evidence="13">
        <text>a lipid A disaccharide + ATP = a lipid IVA + ADP + H(+)</text>
        <dbReference type="Rhea" id="RHEA:67840"/>
        <dbReference type="ChEBI" id="CHEBI:15378"/>
        <dbReference type="ChEBI" id="CHEBI:30616"/>
        <dbReference type="ChEBI" id="CHEBI:176343"/>
        <dbReference type="ChEBI" id="CHEBI:176425"/>
        <dbReference type="ChEBI" id="CHEBI:456216"/>
        <dbReference type="EC" id="2.7.1.130"/>
    </reaction>
</comment>
<evidence type="ECO:0000256" key="3">
    <source>
        <dbReference type="ARBA" id="ARBA00012071"/>
    </source>
</evidence>
<reference evidence="14 15" key="1">
    <citation type="submission" date="2020-08" db="EMBL/GenBank/DDBJ databases">
        <title>Genome sequencing of Purple Non-Sulfur Bacteria from various extreme environments.</title>
        <authorList>
            <person name="Mayer M."/>
        </authorList>
    </citation>
    <scope>NUCLEOTIDE SEQUENCE [LARGE SCALE GENOMIC DNA]</scope>
    <source>
        <strain evidence="14 15">JA135</strain>
    </source>
</reference>
<evidence type="ECO:0000256" key="5">
    <source>
        <dbReference type="ARBA" id="ARBA00022516"/>
    </source>
</evidence>
<evidence type="ECO:0000256" key="1">
    <source>
        <dbReference type="ARBA" id="ARBA00002274"/>
    </source>
</evidence>
<dbReference type="SUPFAM" id="SSF52540">
    <property type="entry name" value="P-loop containing nucleoside triphosphate hydrolases"/>
    <property type="match status" value="1"/>
</dbReference>
<dbReference type="GO" id="GO:0005524">
    <property type="term" value="F:ATP binding"/>
    <property type="evidence" value="ECO:0007669"/>
    <property type="project" value="UniProtKB-UniRule"/>
</dbReference>
<keyword evidence="6 13" id="KW-0441">Lipid A biosynthesis</keyword>
<dbReference type="EC" id="2.7.1.130" evidence="3 13"/>
<dbReference type="Pfam" id="PF02606">
    <property type="entry name" value="LpxK"/>
    <property type="match status" value="1"/>
</dbReference>
<evidence type="ECO:0000256" key="8">
    <source>
        <dbReference type="ARBA" id="ARBA00022741"/>
    </source>
</evidence>